<comment type="subcellular location">
    <subcellularLocation>
        <location evidence="1">Cell membrane</location>
        <topology evidence="1">Multi-pass membrane protein</topology>
    </subcellularLocation>
</comment>
<evidence type="ECO:0000256" key="4">
    <source>
        <dbReference type="ARBA" id="ARBA00022692"/>
    </source>
</evidence>
<organism evidence="8 9">
    <name type="scientific">Metabacillus sediminilitoris</name>
    <dbReference type="NCBI Taxonomy" id="2567941"/>
    <lineage>
        <taxon>Bacteria</taxon>
        <taxon>Bacillati</taxon>
        <taxon>Bacillota</taxon>
        <taxon>Bacilli</taxon>
        <taxon>Bacillales</taxon>
        <taxon>Bacillaceae</taxon>
        <taxon>Metabacillus</taxon>
    </lineage>
</organism>
<dbReference type="EMBL" id="SSNT01000012">
    <property type="protein sequence ID" value="THF78194.1"/>
    <property type="molecule type" value="Genomic_DNA"/>
</dbReference>
<dbReference type="CDD" id="cd17329">
    <property type="entry name" value="MFS_MdtH_MDR_like"/>
    <property type="match status" value="1"/>
</dbReference>
<keyword evidence="9" id="KW-1185">Reference proteome</keyword>
<evidence type="ECO:0000256" key="5">
    <source>
        <dbReference type="ARBA" id="ARBA00022989"/>
    </source>
</evidence>
<dbReference type="PANTHER" id="PTHR23517">
    <property type="entry name" value="RESISTANCE PROTEIN MDTM, PUTATIVE-RELATED-RELATED"/>
    <property type="match status" value="1"/>
</dbReference>
<evidence type="ECO:0000313" key="9">
    <source>
        <dbReference type="Proteomes" id="UP000310334"/>
    </source>
</evidence>
<evidence type="ECO:0000256" key="1">
    <source>
        <dbReference type="ARBA" id="ARBA00004651"/>
    </source>
</evidence>
<keyword evidence="3" id="KW-1003">Cell membrane</keyword>
<dbReference type="InterPro" id="IPR050171">
    <property type="entry name" value="MFS_Transporters"/>
</dbReference>
<name>A0A4S4BYF6_9BACI</name>
<accession>A0A4S4BYF6</accession>
<evidence type="ECO:0000256" key="3">
    <source>
        <dbReference type="ARBA" id="ARBA00022475"/>
    </source>
</evidence>
<keyword evidence="4" id="KW-0812">Transmembrane</keyword>
<keyword evidence="2" id="KW-0813">Transport</keyword>
<dbReference type="SUPFAM" id="SSF103473">
    <property type="entry name" value="MFS general substrate transporter"/>
    <property type="match status" value="1"/>
</dbReference>
<evidence type="ECO:0000313" key="8">
    <source>
        <dbReference type="EMBL" id="THF78194.1"/>
    </source>
</evidence>
<dbReference type="Proteomes" id="UP000310334">
    <property type="component" value="Unassembled WGS sequence"/>
</dbReference>
<proteinExistence type="predicted"/>
<evidence type="ECO:0000256" key="2">
    <source>
        <dbReference type="ARBA" id="ARBA00022448"/>
    </source>
</evidence>
<gene>
    <name evidence="8" type="ORF">E6W99_16710</name>
</gene>
<sequence>MKIRDWDYNLKIRLFGEALMNITYWMFFPFLTIYFADAFGREKAGLFLIISQVFSVLANLMGGYCADRFGRKKMMVFSSFCQGLAFVIFAISNSPWLDLPILGFICFSLAGVFGAFYWPASQAMVADVVSEKDRSSVFAIFYTSINIAVVIGPILGAIFYVSYPFEVLLIAGIVCMLLSFILAKYTRETAPAFYPSNNGVPRKWYHAIVQQFQDYRIIFKDSVFLLYIIAGVLVAITFMQLDMIIPVYITDTIHQHEFIQIGDWSLQLTGEQAFGVILSENGLFVALFTIAVTKWMSKYKERNVFILSSVIYGVSIILFGLTASLWVFIIAMGLFTFAELMTAGIQQTFVSKLAPEHMRGQYFAASSLRYTIGRTIAPIVIPMSLWFGYPLTFGFLGVLTFISGVLYYVMFQKVEQPTPEHVEAE</sequence>
<dbReference type="Pfam" id="PF07690">
    <property type="entry name" value="MFS_1"/>
    <property type="match status" value="2"/>
</dbReference>
<dbReference type="AlphaFoldDB" id="A0A4S4BYF6"/>
<dbReference type="PROSITE" id="PS50850">
    <property type="entry name" value="MFS"/>
    <property type="match status" value="1"/>
</dbReference>
<dbReference type="PANTHER" id="PTHR23517:SF3">
    <property type="entry name" value="INTEGRAL MEMBRANE TRANSPORT PROTEIN"/>
    <property type="match status" value="1"/>
</dbReference>
<dbReference type="PROSITE" id="PS00216">
    <property type="entry name" value="SUGAR_TRANSPORT_1"/>
    <property type="match status" value="1"/>
</dbReference>
<dbReference type="InterPro" id="IPR011701">
    <property type="entry name" value="MFS"/>
</dbReference>
<keyword evidence="6" id="KW-0472">Membrane</keyword>
<dbReference type="InterPro" id="IPR005829">
    <property type="entry name" value="Sugar_transporter_CS"/>
</dbReference>
<dbReference type="InterPro" id="IPR020846">
    <property type="entry name" value="MFS_dom"/>
</dbReference>
<dbReference type="InterPro" id="IPR036259">
    <property type="entry name" value="MFS_trans_sf"/>
</dbReference>
<comment type="caution">
    <text evidence="8">The sequence shown here is derived from an EMBL/GenBank/DDBJ whole genome shotgun (WGS) entry which is preliminary data.</text>
</comment>
<feature type="domain" description="Major facilitator superfamily (MFS) profile" evidence="7">
    <location>
        <begin position="1"/>
        <end position="415"/>
    </location>
</feature>
<protein>
    <submittedName>
        <fullName evidence="8">MFS transporter</fullName>
    </submittedName>
</protein>
<dbReference type="RefSeq" id="WP_136355883.1">
    <property type="nucleotide sequence ID" value="NZ_CP046266.1"/>
</dbReference>
<dbReference type="GO" id="GO:0022857">
    <property type="term" value="F:transmembrane transporter activity"/>
    <property type="evidence" value="ECO:0007669"/>
    <property type="project" value="InterPro"/>
</dbReference>
<evidence type="ECO:0000256" key="6">
    <source>
        <dbReference type="ARBA" id="ARBA00023136"/>
    </source>
</evidence>
<reference evidence="8 9" key="1">
    <citation type="submission" date="2019-04" db="EMBL/GenBank/DDBJ databases">
        <title>Bacillus sediminilitoris sp. nov., isolated from a tidal flat sediment on the East China Sea.</title>
        <authorList>
            <person name="Wei Y."/>
            <person name="Mao H."/>
            <person name="Fang J."/>
        </authorList>
    </citation>
    <scope>NUCLEOTIDE SEQUENCE [LARGE SCALE GENOMIC DNA]</scope>
    <source>
        <strain evidence="8 9">DSL-17</strain>
    </source>
</reference>
<keyword evidence="5" id="KW-1133">Transmembrane helix</keyword>
<dbReference type="OrthoDB" id="9793283at2"/>
<evidence type="ECO:0000259" key="7">
    <source>
        <dbReference type="PROSITE" id="PS50850"/>
    </source>
</evidence>
<dbReference type="Gene3D" id="1.20.1250.20">
    <property type="entry name" value="MFS general substrate transporter like domains"/>
    <property type="match status" value="2"/>
</dbReference>
<dbReference type="GO" id="GO:0005886">
    <property type="term" value="C:plasma membrane"/>
    <property type="evidence" value="ECO:0007669"/>
    <property type="project" value="UniProtKB-SubCell"/>
</dbReference>